<dbReference type="OrthoDB" id="10251234at2759"/>
<dbReference type="InterPro" id="IPR025816">
    <property type="entry name" value="RrmJ-type_MeTrfase"/>
</dbReference>
<dbReference type="GO" id="GO:0005737">
    <property type="term" value="C:cytoplasm"/>
    <property type="evidence" value="ECO:0007669"/>
    <property type="project" value="TreeGrafter"/>
</dbReference>
<name>A0A6J1WZC6_GALME</name>
<dbReference type="GO" id="GO:0004483">
    <property type="term" value="F:methyltransferase cap1 activity"/>
    <property type="evidence" value="ECO:0007669"/>
    <property type="project" value="UniProtKB-UniRule"/>
</dbReference>
<dbReference type="FunFam" id="3.40.50.12760:FF:000004">
    <property type="entry name" value="FtsJ-like methyltransferase"/>
    <property type="match status" value="1"/>
</dbReference>
<dbReference type="FunCoup" id="A0A6J1WZC6">
    <property type="interactions" value="2229"/>
</dbReference>
<evidence type="ECO:0000313" key="6">
    <source>
        <dbReference type="RefSeq" id="XP_026761818.1"/>
    </source>
</evidence>
<dbReference type="EC" id="2.1.1.57" evidence="1"/>
<dbReference type="PANTHER" id="PTHR16121:SF0">
    <property type="entry name" value="CAP-SPECIFIC MRNA (NUCLEOSIDE-2'-O-)-METHYLTRANSFERASE 1"/>
    <property type="match status" value="1"/>
</dbReference>
<dbReference type="RefSeq" id="XP_026761818.1">
    <property type="nucleotide sequence ID" value="XM_026906017.3"/>
</dbReference>
<dbReference type="GO" id="GO:0016556">
    <property type="term" value="P:mRNA modification"/>
    <property type="evidence" value="ECO:0007669"/>
    <property type="project" value="UniProtKB-UniRule"/>
</dbReference>
<dbReference type="InterPro" id="IPR050851">
    <property type="entry name" value="mRNA_Cap_2O-Ribose_MeTrfase"/>
</dbReference>
<dbReference type="SUPFAM" id="SSF53335">
    <property type="entry name" value="S-adenosyl-L-methionine-dependent methyltransferases"/>
    <property type="match status" value="1"/>
</dbReference>
<dbReference type="PANTHER" id="PTHR16121">
    <property type="entry name" value="CAP-SPECIFIC MRNA (NUCLEOSIDE-2'-O-)-METHYLTRANSFERASE 1-RELATED"/>
    <property type="match status" value="1"/>
</dbReference>
<dbReference type="PROSITE" id="PS50174">
    <property type="entry name" value="G_PATCH"/>
    <property type="match status" value="1"/>
</dbReference>
<feature type="region of interest" description="Disordered" evidence="2">
    <location>
        <begin position="1"/>
        <end position="122"/>
    </location>
</feature>
<dbReference type="Pfam" id="PF01585">
    <property type="entry name" value="G-patch"/>
    <property type="match status" value="1"/>
</dbReference>
<evidence type="ECO:0000259" key="4">
    <source>
        <dbReference type="PROSITE" id="PS51613"/>
    </source>
</evidence>
<dbReference type="InterPro" id="IPR000467">
    <property type="entry name" value="G_patch_dom"/>
</dbReference>
<dbReference type="InParanoid" id="A0A6J1WZC6"/>
<sequence>MNLSDPSGDDDSSRDESSMIRKYSVDETPVPKKRMRADTYGTSSTTSHGSVLQESDDEPLEISNPKYSRREQSLKRFNSSEASLDDNIRGSRSSLSETGSSPNDQYDDYRPTFENTDNENEESSVCFQETNENLFYKNQFNDVDDSYGKNYSEKSKRIMSSMGFKPGRGLGKREDGRVEPVEASTQKGRRGLGLKPSIVGNVPQNFTWSPDDAKPEAQEKVMWIPSAQNDILSSDQLQKWLKRGPKKLTIDDEIEFVQPRILKGVLDAKTIFDSLDDEDLRHARFRSNPYETIGSVMFLNRAAVKMANMDAVFDFMFTDPEKADQKPGPGKPEQAAVKEILYFADVCAGPGGFSEYVLYRKGWTAKGFGFTLKGGNDFKLSDFYAGTPETFHPFYGSKGDGNIFDPENLASLKDHVMTQTDEKGVHFLMADGGFSVEGQENIQEILSKQLYLCQCLAALMLVRPGGHFVVKLFDVFTLFSVGLVYIMYRCFDKVSIHKPVTSRPANSERYLICKSKKLGTDSAEHYLYNVNKILQDGESDVTEIVPLSVIQADTGFFEYIYESNCSLGEKQIRNLMKIAAFSKDRSLKEPSQAEMRAQCLHLWNLPDKVRTKPERHGPGDTLSSILTITTNYMEKKRSIPHAHDPEAFKTNILNKSPEYLDNLANLNIFKYVYDWHFVFLSSGKKCSTLSIFIGCGGKQVFKLEDNGWKYAADLHLTLPAKTLIYGEIVKEYRGEGNTQIHTKALHIIDAMILGGRDISHLHLTERLNQCELFCMALNNPSDSQSLPIRCKQLFHMEQFSSDVNNIQYRTMKRVKQAVTINLPSGQNTNDKFYEVKAILFIKEIKEPWMAQMSKKSGYKYYFGPGKNNKPRSEYYIPTEAKLDMISAYSNRVMWPWEPSASAVLDGTLRNGVSKMNMIDYIDHNINRIV</sequence>
<dbReference type="CTD" id="23070"/>
<dbReference type="GO" id="GO:0032259">
    <property type="term" value="P:methylation"/>
    <property type="evidence" value="ECO:0007669"/>
    <property type="project" value="UniProtKB-KW"/>
</dbReference>
<dbReference type="KEGG" id="gmw:113520628"/>
<keyword evidence="1" id="KW-0506">mRNA capping</keyword>
<keyword evidence="1" id="KW-0539">Nucleus</keyword>
<feature type="compositionally biased region" description="Low complexity" evidence="2">
    <location>
        <begin position="90"/>
        <end position="101"/>
    </location>
</feature>
<feature type="compositionally biased region" description="Basic and acidic residues" evidence="2">
    <location>
        <begin position="171"/>
        <end position="180"/>
    </location>
</feature>
<dbReference type="GO" id="GO:0006370">
    <property type="term" value="P:7-methylguanosine mRNA capping"/>
    <property type="evidence" value="ECO:0007669"/>
    <property type="project" value="UniProtKB-UniRule"/>
</dbReference>
<dbReference type="Pfam" id="PF01728">
    <property type="entry name" value="FtsJ"/>
    <property type="match status" value="1"/>
</dbReference>
<dbReference type="InterPro" id="IPR029063">
    <property type="entry name" value="SAM-dependent_MTases_sf"/>
</dbReference>
<evidence type="ECO:0000259" key="3">
    <source>
        <dbReference type="PROSITE" id="PS50174"/>
    </source>
</evidence>
<comment type="subcellular location">
    <subcellularLocation>
        <location evidence="1">Nucleus</location>
    </subcellularLocation>
</comment>
<protein>
    <recommendedName>
        <fullName evidence="1">Cap-specific mRNA (nucleoside-2'-O-)-methyltransferase 1</fullName>
        <ecNumber evidence="1">2.1.1.57</ecNumber>
    </recommendedName>
    <alternativeName>
        <fullName evidence="1">Cap1 2'O-ribose methyltransferase 1</fullName>
    </alternativeName>
</protein>
<feature type="compositionally biased region" description="Low complexity" evidence="2">
    <location>
        <begin position="39"/>
        <end position="50"/>
    </location>
</feature>
<dbReference type="GO" id="GO:0005634">
    <property type="term" value="C:nucleus"/>
    <property type="evidence" value="ECO:0007669"/>
    <property type="project" value="UniProtKB-SubCell"/>
</dbReference>
<keyword evidence="1" id="KW-0949">S-adenosyl-L-methionine</keyword>
<dbReference type="Proteomes" id="UP001652740">
    <property type="component" value="Unplaced"/>
</dbReference>
<dbReference type="PROSITE" id="PS51613">
    <property type="entry name" value="SAM_MT_RRMJ"/>
    <property type="match status" value="1"/>
</dbReference>
<feature type="compositionally biased region" description="Basic and acidic residues" evidence="2">
    <location>
        <begin position="14"/>
        <end position="25"/>
    </location>
</feature>
<organism evidence="5 6">
    <name type="scientific">Galleria mellonella</name>
    <name type="common">Greater wax moth</name>
    <dbReference type="NCBI Taxonomy" id="7137"/>
    <lineage>
        <taxon>Eukaryota</taxon>
        <taxon>Metazoa</taxon>
        <taxon>Ecdysozoa</taxon>
        <taxon>Arthropoda</taxon>
        <taxon>Hexapoda</taxon>
        <taxon>Insecta</taxon>
        <taxon>Pterygota</taxon>
        <taxon>Neoptera</taxon>
        <taxon>Endopterygota</taxon>
        <taxon>Lepidoptera</taxon>
        <taxon>Glossata</taxon>
        <taxon>Ditrysia</taxon>
        <taxon>Pyraloidea</taxon>
        <taxon>Pyralidae</taxon>
        <taxon>Galleriinae</taxon>
        <taxon>Galleria</taxon>
    </lineage>
</organism>
<feature type="domain" description="G-patch" evidence="3">
    <location>
        <begin position="151"/>
        <end position="197"/>
    </location>
</feature>
<dbReference type="GeneID" id="113520628"/>
<feature type="domain" description="RrmJ-type SAM-dependent 2'-O-MTase" evidence="4">
    <location>
        <begin position="297"/>
        <end position="517"/>
    </location>
</feature>
<reference evidence="6" key="1">
    <citation type="submission" date="2025-08" db="UniProtKB">
        <authorList>
            <consortium name="RefSeq"/>
        </authorList>
    </citation>
    <scope>IDENTIFICATION</scope>
    <source>
        <tissue evidence="6">Whole larvae</tissue>
    </source>
</reference>
<keyword evidence="1" id="KW-0808">Transferase</keyword>
<dbReference type="InterPro" id="IPR002877">
    <property type="entry name" value="RNA_MeTrfase_FtsJ_dom"/>
</dbReference>
<evidence type="ECO:0000256" key="2">
    <source>
        <dbReference type="SAM" id="MobiDB-lite"/>
    </source>
</evidence>
<keyword evidence="1" id="KW-0489">Methyltransferase</keyword>
<evidence type="ECO:0000313" key="5">
    <source>
        <dbReference type="Proteomes" id="UP001652740"/>
    </source>
</evidence>
<proteinExistence type="predicted"/>
<keyword evidence="1" id="KW-0507">mRNA processing</keyword>
<keyword evidence="5" id="KW-1185">Reference proteome</keyword>
<accession>A0A6J1WZC6</accession>
<comment type="catalytic activity">
    <reaction evidence="1">
        <text>a 5'-end (N(7)-methyl 5'-triphosphoguanosine)-ribonucleoside in mRNA + S-adenosyl-L-methionine = a 5'-end (N(7)-methyl 5'-triphosphoguanosine)-(2'-O-methyl-ribonucleoside) in mRNA + S-adenosyl-L-homocysteine + H(+)</text>
        <dbReference type="Rhea" id="RHEA:67020"/>
        <dbReference type="Rhea" id="RHEA-COMP:17167"/>
        <dbReference type="Rhea" id="RHEA-COMP:17168"/>
        <dbReference type="ChEBI" id="CHEBI:15378"/>
        <dbReference type="ChEBI" id="CHEBI:57856"/>
        <dbReference type="ChEBI" id="CHEBI:59789"/>
        <dbReference type="ChEBI" id="CHEBI:156461"/>
        <dbReference type="ChEBI" id="CHEBI:167609"/>
        <dbReference type="EC" id="2.1.1.57"/>
    </reaction>
</comment>
<feature type="region of interest" description="Disordered" evidence="2">
    <location>
        <begin position="162"/>
        <end position="196"/>
    </location>
</feature>
<evidence type="ECO:0000256" key="1">
    <source>
        <dbReference type="RuleBase" id="RU368012"/>
    </source>
</evidence>
<dbReference type="SMART" id="SM00443">
    <property type="entry name" value="G_patch"/>
    <property type="match status" value="1"/>
</dbReference>
<dbReference type="GO" id="GO:0003676">
    <property type="term" value="F:nucleic acid binding"/>
    <property type="evidence" value="ECO:0007669"/>
    <property type="project" value="UniProtKB-UniRule"/>
</dbReference>
<dbReference type="Gene3D" id="3.40.50.12760">
    <property type="match status" value="1"/>
</dbReference>
<gene>
    <name evidence="6" type="primary">LOC113520628</name>
</gene>
<comment type="function">
    <text evidence="1">S-adenosyl-L-methionine-dependent methyltransferase that mediates RNA cap1 2'-O-ribose methylation to the 5'-cap structure of RNAs. Methylates the ribose of the first nucleotide of a m(7)GpppG-capped mRNA to produce m(7)GpppNmp (cap1).</text>
</comment>
<dbReference type="AlphaFoldDB" id="A0A6J1WZC6"/>